<keyword evidence="5 10" id="KW-0472">Membrane</keyword>
<dbReference type="PANTHER" id="PTHR28259">
    <property type="entry name" value="FLUORIDE EXPORT PROTEIN 1-RELATED"/>
    <property type="match status" value="1"/>
</dbReference>
<evidence type="ECO:0000256" key="2">
    <source>
        <dbReference type="ARBA" id="ARBA00022475"/>
    </source>
</evidence>
<feature type="compositionally biased region" description="Acidic residues" evidence="11">
    <location>
        <begin position="148"/>
        <end position="161"/>
    </location>
</feature>
<feature type="binding site" evidence="10">
    <location>
        <position position="88"/>
    </location>
    <ligand>
        <name>Na(+)</name>
        <dbReference type="ChEBI" id="CHEBI:29101"/>
        <note>structural</note>
    </ligand>
</feature>
<evidence type="ECO:0000256" key="7">
    <source>
        <dbReference type="ARBA" id="ARBA00035120"/>
    </source>
</evidence>
<name>A0A918DUV9_9ACTN</name>
<keyword evidence="10" id="KW-0813">Transport</keyword>
<dbReference type="Proteomes" id="UP000641932">
    <property type="component" value="Unassembled WGS sequence"/>
</dbReference>
<evidence type="ECO:0000313" key="13">
    <source>
        <dbReference type="Proteomes" id="UP000641932"/>
    </source>
</evidence>
<evidence type="ECO:0000256" key="6">
    <source>
        <dbReference type="ARBA" id="ARBA00023303"/>
    </source>
</evidence>
<evidence type="ECO:0000313" key="12">
    <source>
        <dbReference type="EMBL" id="GGO85137.1"/>
    </source>
</evidence>
<feature type="transmembrane region" description="Helical" evidence="10">
    <location>
        <begin position="43"/>
        <end position="65"/>
    </location>
</feature>
<evidence type="ECO:0000256" key="5">
    <source>
        <dbReference type="ARBA" id="ARBA00023136"/>
    </source>
</evidence>
<feature type="binding site" evidence="10">
    <location>
        <position position="85"/>
    </location>
    <ligand>
        <name>Na(+)</name>
        <dbReference type="ChEBI" id="CHEBI:29101"/>
        <note>structural</note>
    </ligand>
</feature>
<dbReference type="InterPro" id="IPR003691">
    <property type="entry name" value="FluC"/>
</dbReference>
<keyword evidence="13" id="KW-1185">Reference proteome</keyword>
<feature type="transmembrane region" description="Helical" evidence="10">
    <location>
        <begin position="77"/>
        <end position="95"/>
    </location>
</feature>
<feature type="transmembrane region" description="Helical" evidence="10">
    <location>
        <begin position="12"/>
        <end position="31"/>
    </location>
</feature>
<feature type="region of interest" description="Disordered" evidence="11">
    <location>
        <begin position="139"/>
        <end position="161"/>
    </location>
</feature>
<keyword evidence="6 10" id="KW-0407">Ion channel</keyword>
<reference evidence="12" key="1">
    <citation type="journal article" date="2014" name="Int. J. Syst. Evol. Microbiol.">
        <title>Complete genome sequence of Corynebacterium casei LMG S-19264T (=DSM 44701T), isolated from a smear-ripened cheese.</title>
        <authorList>
            <consortium name="US DOE Joint Genome Institute (JGI-PGF)"/>
            <person name="Walter F."/>
            <person name="Albersmeier A."/>
            <person name="Kalinowski J."/>
            <person name="Ruckert C."/>
        </authorList>
    </citation>
    <scope>NUCLEOTIDE SEQUENCE</scope>
    <source>
        <strain evidence="12">CGMCC 4.7201</strain>
    </source>
</reference>
<dbReference type="PANTHER" id="PTHR28259:SF1">
    <property type="entry name" value="FLUORIDE EXPORT PROTEIN 1-RELATED"/>
    <property type="match status" value="1"/>
</dbReference>
<comment type="catalytic activity">
    <reaction evidence="8">
        <text>fluoride(in) = fluoride(out)</text>
        <dbReference type="Rhea" id="RHEA:76159"/>
        <dbReference type="ChEBI" id="CHEBI:17051"/>
    </reaction>
    <physiologicalReaction direction="left-to-right" evidence="8">
        <dbReference type="Rhea" id="RHEA:76160"/>
    </physiologicalReaction>
</comment>
<dbReference type="Pfam" id="PF02537">
    <property type="entry name" value="CRCB"/>
    <property type="match status" value="1"/>
</dbReference>
<accession>A0A918DUV9</accession>
<comment type="caution">
    <text evidence="12">The sequence shown here is derived from an EMBL/GenBank/DDBJ whole genome shotgun (WGS) entry which is preliminary data.</text>
</comment>
<keyword evidence="10" id="KW-0915">Sodium</keyword>
<evidence type="ECO:0000256" key="10">
    <source>
        <dbReference type="HAMAP-Rule" id="MF_00454"/>
    </source>
</evidence>
<keyword evidence="4 10" id="KW-1133">Transmembrane helix</keyword>
<dbReference type="EMBL" id="BMMS01000006">
    <property type="protein sequence ID" value="GGO85137.1"/>
    <property type="molecule type" value="Genomic_DNA"/>
</dbReference>
<dbReference type="HAMAP" id="MF_00454">
    <property type="entry name" value="FluC"/>
    <property type="match status" value="1"/>
</dbReference>
<evidence type="ECO:0000256" key="4">
    <source>
        <dbReference type="ARBA" id="ARBA00022989"/>
    </source>
</evidence>
<dbReference type="GO" id="GO:0005886">
    <property type="term" value="C:plasma membrane"/>
    <property type="evidence" value="ECO:0007669"/>
    <property type="project" value="UniProtKB-SubCell"/>
</dbReference>
<evidence type="ECO:0000256" key="11">
    <source>
        <dbReference type="SAM" id="MobiDB-lite"/>
    </source>
</evidence>
<organism evidence="12 13">
    <name type="scientific">Wenjunlia tyrosinilytica</name>
    <dbReference type="NCBI Taxonomy" id="1544741"/>
    <lineage>
        <taxon>Bacteria</taxon>
        <taxon>Bacillati</taxon>
        <taxon>Actinomycetota</taxon>
        <taxon>Actinomycetes</taxon>
        <taxon>Kitasatosporales</taxon>
        <taxon>Streptomycetaceae</taxon>
        <taxon>Wenjunlia</taxon>
    </lineage>
</organism>
<evidence type="ECO:0000256" key="1">
    <source>
        <dbReference type="ARBA" id="ARBA00004651"/>
    </source>
</evidence>
<dbReference type="RefSeq" id="WP_189131029.1">
    <property type="nucleotide sequence ID" value="NZ_BMMS01000006.1"/>
</dbReference>
<proteinExistence type="inferred from homology"/>
<comment type="similarity">
    <text evidence="7 10">Belongs to the fluoride channel Fluc/FEX (TC 1.A.43) family.</text>
</comment>
<feature type="transmembrane region" description="Helical" evidence="10">
    <location>
        <begin position="107"/>
        <end position="127"/>
    </location>
</feature>
<reference evidence="12" key="2">
    <citation type="submission" date="2020-09" db="EMBL/GenBank/DDBJ databases">
        <authorList>
            <person name="Sun Q."/>
            <person name="Zhou Y."/>
        </authorList>
    </citation>
    <scope>NUCLEOTIDE SEQUENCE</scope>
    <source>
        <strain evidence="12">CGMCC 4.7201</strain>
    </source>
</reference>
<comment type="subcellular location">
    <subcellularLocation>
        <location evidence="1 10">Cell membrane</location>
        <topology evidence="1 10">Multi-pass membrane protein</topology>
    </subcellularLocation>
</comment>
<keyword evidence="10" id="KW-0406">Ion transport</keyword>
<sequence length="161" mass="16556">MAAARPGHPSQWPVLAAVALGGVLGTLARYGATEVLPTRPGHYPWTVFGINALGCLLIGVLMAAVNEGPPPHRLVRPFLGIGVLGGFTTFSAYMADIRALLAEGAAATAAFYCLGSVLAGLAGVWLGTAATRALLRRAARGGNATPDDREDQEELPEGAQP</sequence>
<evidence type="ECO:0000256" key="3">
    <source>
        <dbReference type="ARBA" id="ARBA00022692"/>
    </source>
</evidence>
<comment type="activity regulation">
    <text evidence="10">Na(+) is not transported, but it plays an essential structural role and its presence is essential for fluoride channel function.</text>
</comment>
<evidence type="ECO:0000256" key="9">
    <source>
        <dbReference type="ARBA" id="ARBA00049940"/>
    </source>
</evidence>
<evidence type="ECO:0000256" key="8">
    <source>
        <dbReference type="ARBA" id="ARBA00035585"/>
    </source>
</evidence>
<dbReference type="AlphaFoldDB" id="A0A918DUV9"/>
<comment type="function">
    <text evidence="9 10">Fluoride-specific ion channel. Important for reducing fluoride concentration in the cell, thus reducing its toxicity.</text>
</comment>
<dbReference type="GO" id="GO:0046872">
    <property type="term" value="F:metal ion binding"/>
    <property type="evidence" value="ECO:0007669"/>
    <property type="project" value="UniProtKB-KW"/>
</dbReference>
<keyword evidence="3 10" id="KW-0812">Transmembrane</keyword>
<keyword evidence="2 10" id="KW-1003">Cell membrane</keyword>
<protein>
    <recommendedName>
        <fullName evidence="10">Fluoride-specific ion channel FluC</fullName>
    </recommendedName>
</protein>
<dbReference type="GO" id="GO:0062054">
    <property type="term" value="F:fluoride channel activity"/>
    <property type="evidence" value="ECO:0007669"/>
    <property type="project" value="UniProtKB-UniRule"/>
</dbReference>
<keyword evidence="10" id="KW-0479">Metal-binding</keyword>
<dbReference type="GO" id="GO:0140114">
    <property type="term" value="P:cellular detoxification of fluoride"/>
    <property type="evidence" value="ECO:0007669"/>
    <property type="project" value="UniProtKB-UniRule"/>
</dbReference>
<gene>
    <name evidence="12" type="primary">crcB1</name>
    <name evidence="10" type="synonym">crcB</name>
    <name evidence="10" type="synonym">fluC</name>
    <name evidence="12" type="ORF">GCM10012280_18230</name>
</gene>